<dbReference type="PANTHER" id="PTHR12526:SF630">
    <property type="entry name" value="GLYCOSYLTRANSFERASE"/>
    <property type="match status" value="1"/>
</dbReference>
<sequence length="403" mass="46138">MKVLFVHDHRFAYIDNDYYSPGGLPNTVWSRYLNYFQEVVVLGRTLTENNKEKLTMSSRDRVTFELLNYLEAHANTYRYKSRVKQDIKNIIEKHNINAVVARLPSELGYAVIDVCREIKLPYAVEVVACAYDAIANYRFTPWYNYRNLAIKILAPFSYRKMRRYVGGAEHVIYVTENFLQIRYPANSTAIVSYASNVELPNFEENVLNNHISLLEEKKKELRFGMIGNVDVLYKGYDITLKALALIKDEIPPFKLYLVGGGKGDAVRNIARELGLIDNLVFVGKLRSGPQVFHFLDKLDLYLHPSRQEGLPRSLIEAMGRGCPCLGSKTAGIPELLLVESLHDTGDHKKLSAQILELINSKEKQINAAKVNFMKAKEYNMDILAGRRNVFFSSFYKSVIEKSK</sequence>
<evidence type="ECO:0000313" key="2">
    <source>
        <dbReference type="EMBL" id="RZF58887.1"/>
    </source>
</evidence>
<dbReference type="InterPro" id="IPR001296">
    <property type="entry name" value="Glyco_trans_1"/>
</dbReference>
<dbReference type="CDD" id="cd03801">
    <property type="entry name" value="GT4_PimA-like"/>
    <property type="match status" value="1"/>
</dbReference>
<reference evidence="2 3" key="1">
    <citation type="submission" date="2019-02" db="EMBL/GenBank/DDBJ databases">
        <authorList>
            <person name="Li Y."/>
        </authorList>
    </citation>
    <scope>NUCLEOTIDE SEQUENCE [LARGE SCALE GENOMIC DNA]</scope>
    <source>
        <strain evidence="2 3">30C10-4-7</strain>
    </source>
</reference>
<keyword evidence="2" id="KW-0808">Transferase</keyword>
<dbReference type="OrthoDB" id="7560678at2"/>
<organism evidence="2 3">
    <name type="scientific">Sphingobacterium corticibacterium</name>
    <dbReference type="NCBI Taxonomy" id="2484746"/>
    <lineage>
        <taxon>Bacteria</taxon>
        <taxon>Pseudomonadati</taxon>
        <taxon>Bacteroidota</taxon>
        <taxon>Sphingobacteriia</taxon>
        <taxon>Sphingobacteriales</taxon>
        <taxon>Sphingobacteriaceae</taxon>
        <taxon>Sphingobacterium</taxon>
    </lineage>
</organism>
<gene>
    <name evidence="2" type="ORF">EWE74_16320</name>
</gene>
<dbReference type="SUPFAM" id="SSF53756">
    <property type="entry name" value="UDP-Glycosyltransferase/glycogen phosphorylase"/>
    <property type="match status" value="1"/>
</dbReference>
<dbReference type="AlphaFoldDB" id="A0A4Q6XR06"/>
<keyword evidence="3" id="KW-1185">Reference proteome</keyword>
<dbReference type="PANTHER" id="PTHR12526">
    <property type="entry name" value="GLYCOSYLTRANSFERASE"/>
    <property type="match status" value="1"/>
</dbReference>
<dbReference type="EMBL" id="SGIT01000003">
    <property type="protein sequence ID" value="RZF58887.1"/>
    <property type="molecule type" value="Genomic_DNA"/>
</dbReference>
<dbReference type="RefSeq" id="WP_130142701.1">
    <property type="nucleotide sequence ID" value="NZ_SGIT01000003.1"/>
</dbReference>
<dbReference type="Gene3D" id="3.40.50.2000">
    <property type="entry name" value="Glycogen Phosphorylase B"/>
    <property type="match status" value="2"/>
</dbReference>
<dbReference type="GO" id="GO:0016757">
    <property type="term" value="F:glycosyltransferase activity"/>
    <property type="evidence" value="ECO:0007669"/>
    <property type="project" value="InterPro"/>
</dbReference>
<proteinExistence type="predicted"/>
<dbReference type="Proteomes" id="UP000292855">
    <property type="component" value="Unassembled WGS sequence"/>
</dbReference>
<evidence type="ECO:0000313" key="3">
    <source>
        <dbReference type="Proteomes" id="UP000292855"/>
    </source>
</evidence>
<protein>
    <submittedName>
        <fullName evidence="2">Glycosyltransferase</fullName>
    </submittedName>
</protein>
<evidence type="ECO:0000259" key="1">
    <source>
        <dbReference type="Pfam" id="PF00534"/>
    </source>
</evidence>
<feature type="domain" description="Glycosyl transferase family 1" evidence="1">
    <location>
        <begin position="216"/>
        <end position="364"/>
    </location>
</feature>
<name>A0A4Q6XR06_9SPHI</name>
<accession>A0A4Q6XR06</accession>
<dbReference type="Pfam" id="PF00534">
    <property type="entry name" value="Glycos_transf_1"/>
    <property type="match status" value="1"/>
</dbReference>
<comment type="caution">
    <text evidence="2">The sequence shown here is derived from an EMBL/GenBank/DDBJ whole genome shotgun (WGS) entry which is preliminary data.</text>
</comment>